<comment type="caution">
    <text evidence="5">The sequence shown here is derived from an EMBL/GenBank/DDBJ whole genome shotgun (WGS) entry which is preliminary data.</text>
</comment>
<dbReference type="InterPro" id="IPR005702">
    <property type="entry name" value="Wzc-like_C"/>
</dbReference>
<dbReference type="InterPro" id="IPR050445">
    <property type="entry name" value="Bact_polysacc_biosynth/exp"/>
</dbReference>
<dbReference type="Gene3D" id="3.40.50.300">
    <property type="entry name" value="P-loop containing nucleotide triphosphate hydrolases"/>
    <property type="match status" value="1"/>
</dbReference>
<dbReference type="GO" id="GO:0005886">
    <property type="term" value="C:plasma membrane"/>
    <property type="evidence" value="ECO:0007669"/>
    <property type="project" value="TreeGrafter"/>
</dbReference>
<accession>A0A963Z5H1</accession>
<name>A0A963Z5H1_9PROT</name>
<sequence length="717" mass="76404">MDLRAILQIVLPRKRAILFAGLVFALLAFFLSEMMPIRYGSTGLLMLDAPKDQATETMTRMTDIDVLLSPSLLADVATLPALYRSQDLVPALRLPWALMGQLPATLFGYKTGISLGGSGDSGSSLGPRSRGGASSHIDGIVGYLRANLKVTGDADSRVIAIRLAAGNAGLAAMVVNDLMARYIATDYEARRTAITAPQAWLKAQAAAAAQDAAAADAAVLAFRHGHGVFASAQGSYADITLSREWDLLSAAKQQLSEAELSQNLIKSGFDDASALSPQVQSLREHLIEMSQRLAAVQASAGAANIDQQALQNQIQTLRRQMAVASGKALGSVGERVAVAQARVDALQAEVDKAGVAAAGVAENQFQLQQLLTSAQNKHAIYDNVLARLHDVELAASQLNRAQIVSPATVALHPEATRTALCVILGFVMGCILAMTFFVQRQLFKALIGSVDDLTDLLRVPNLGCLPIIGSRRGTLARLALDHPHGAIAETLRGIRLRLQDSAPGPGGSVILVTSAERGEGKTSVAAAVALRAAGDSLRVLLIEGDLHRPSLAEDLKMGKGLHGLEAAVSGKLHRESFLEIHAETKLHCLFARGAAPNAITFLDSRGFRRLVEDARSVYDLVVIDGPPLLRVPDPLVLSRLADRIIWVVRAERTPQRIIVEALKRLPADRRALVATIITGAPKRLLTGMGFYAGYSGRRPLPALPDRSDTAWSETGPR</sequence>
<keyword evidence="6" id="KW-1185">Reference proteome</keyword>
<keyword evidence="4" id="KW-0472">Membrane</keyword>
<dbReference type="PANTHER" id="PTHR32309:SF13">
    <property type="entry name" value="FERRIC ENTEROBACTIN TRANSPORT PROTEIN FEPE"/>
    <property type="match status" value="1"/>
</dbReference>
<dbReference type="SUPFAM" id="SSF52540">
    <property type="entry name" value="P-loop containing nucleoside triphosphate hydrolases"/>
    <property type="match status" value="1"/>
</dbReference>
<dbReference type="PANTHER" id="PTHR32309">
    <property type="entry name" value="TYROSINE-PROTEIN KINASE"/>
    <property type="match status" value="1"/>
</dbReference>
<feature type="transmembrane region" description="Helical" evidence="4">
    <location>
        <begin position="417"/>
        <end position="438"/>
    </location>
</feature>
<dbReference type="InterPro" id="IPR027417">
    <property type="entry name" value="P-loop_NTPase"/>
</dbReference>
<proteinExistence type="predicted"/>
<keyword evidence="2" id="KW-0067">ATP-binding</keyword>
<keyword evidence="1" id="KW-0547">Nucleotide-binding</keyword>
<reference evidence="5 6" key="1">
    <citation type="journal article" date="2021" name="Microorganisms">
        <title>Acidisoma silvae sp. nov. and Acidisomacellulosilytica sp. nov., Two Acidophilic Bacteria Isolated from Decaying Wood, Hydrolyzing Cellulose and Producing Poly-3-hydroxybutyrate.</title>
        <authorList>
            <person name="Mieszkin S."/>
            <person name="Pouder E."/>
            <person name="Uroz S."/>
            <person name="Simon-Colin C."/>
            <person name="Alain K."/>
        </authorList>
    </citation>
    <scope>NUCLEOTIDE SEQUENCE [LARGE SCALE GENOMIC DNA]</scope>
    <source>
        <strain evidence="5 6">HW T5.17</strain>
    </source>
</reference>
<evidence type="ECO:0000256" key="3">
    <source>
        <dbReference type="SAM" id="Coils"/>
    </source>
</evidence>
<dbReference type="CDD" id="cd05387">
    <property type="entry name" value="BY-kinase"/>
    <property type="match status" value="1"/>
</dbReference>
<keyword evidence="4" id="KW-0812">Transmembrane</keyword>
<feature type="coiled-coil region" evidence="3">
    <location>
        <begin position="300"/>
        <end position="327"/>
    </location>
</feature>
<evidence type="ECO:0000256" key="2">
    <source>
        <dbReference type="ARBA" id="ARBA00022840"/>
    </source>
</evidence>
<dbReference type="RefSeq" id="WP_227308866.1">
    <property type="nucleotide sequence ID" value="NZ_JAESVA010000006.1"/>
</dbReference>
<evidence type="ECO:0000313" key="6">
    <source>
        <dbReference type="Proteomes" id="UP000721844"/>
    </source>
</evidence>
<dbReference type="GO" id="GO:0004713">
    <property type="term" value="F:protein tyrosine kinase activity"/>
    <property type="evidence" value="ECO:0007669"/>
    <property type="project" value="TreeGrafter"/>
</dbReference>
<dbReference type="Proteomes" id="UP000721844">
    <property type="component" value="Unassembled WGS sequence"/>
</dbReference>
<organism evidence="5 6">
    <name type="scientific">Acidisoma cellulosilyticum</name>
    <dbReference type="NCBI Taxonomy" id="2802395"/>
    <lineage>
        <taxon>Bacteria</taxon>
        <taxon>Pseudomonadati</taxon>
        <taxon>Pseudomonadota</taxon>
        <taxon>Alphaproteobacteria</taxon>
        <taxon>Acetobacterales</taxon>
        <taxon>Acidocellaceae</taxon>
        <taxon>Acidisoma</taxon>
    </lineage>
</organism>
<gene>
    <name evidence="5" type="ORF">ACELLULO517_18295</name>
</gene>
<dbReference type="EMBL" id="JAESVA010000006">
    <property type="protein sequence ID" value="MCB8882203.1"/>
    <property type="molecule type" value="Genomic_DNA"/>
</dbReference>
<dbReference type="AlphaFoldDB" id="A0A963Z5H1"/>
<protein>
    <submittedName>
        <fullName evidence="5">Uncharacterized protein</fullName>
    </submittedName>
</protein>
<evidence type="ECO:0000256" key="1">
    <source>
        <dbReference type="ARBA" id="ARBA00022741"/>
    </source>
</evidence>
<evidence type="ECO:0000256" key="4">
    <source>
        <dbReference type="SAM" id="Phobius"/>
    </source>
</evidence>
<evidence type="ECO:0000313" key="5">
    <source>
        <dbReference type="EMBL" id="MCB8882203.1"/>
    </source>
</evidence>
<keyword evidence="3" id="KW-0175">Coiled coil</keyword>
<keyword evidence="4" id="KW-1133">Transmembrane helix</keyword>